<keyword evidence="2" id="KW-1185">Reference proteome</keyword>
<dbReference type="Proteomes" id="UP000837857">
    <property type="component" value="Chromosome 24"/>
</dbReference>
<feature type="non-terminal residue" evidence="1">
    <location>
        <position position="119"/>
    </location>
</feature>
<evidence type="ECO:0000313" key="2">
    <source>
        <dbReference type="Proteomes" id="UP000837857"/>
    </source>
</evidence>
<reference evidence="1" key="1">
    <citation type="submission" date="2022-03" db="EMBL/GenBank/DDBJ databases">
        <authorList>
            <person name="Martin H S."/>
        </authorList>
    </citation>
    <scope>NUCLEOTIDE SEQUENCE</scope>
</reference>
<dbReference type="EMBL" id="OW152836">
    <property type="protein sequence ID" value="CAH2056996.1"/>
    <property type="molecule type" value="Genomic_DNA"/>
</dbReference>
<evidence type="ECO:0000313" key="1">
    <source>
        <dbReference type="EMBL" id="CAH2056996.1"/>
    </source>
</evidence>
<sequence>MTVAWALRSAEKGIWAAIPTTVRGGRRSSVGRRVSAILQSALWGGGRRAPLSVTPRRFVYAHLGHIDDSWVLTIHEAQRSMVMRRDTIEACVESRTLFRETRSNYICTVDAIGTIANWF</sequence>
<accession>A0ABN8IJ11</accession>
<organism evidence="1 2">
    <name type="scientific">Iphiclides podalirius</name>
    <name type="common">scarce swallowtail</name>
    <dbReference type="NCBI Taxonomy" id="110791"/>
    <lineage>
        <taxon>Eukaryota</taxon>
        <taxon>Metazoa</taxon>
        <taxon>Ecdysozoa</taxon>
        <taxon>Arthropoda</taxon>
        <taxon>Hexapoda</taxon>
        <taxon>Insecta</taxon>
        <taxon>Pterygota</taxon>
        <taxon>Neoptera</taxon>
        <taxon>Endopterygota</taxon>
        <taxon>Lepidoptera</taxon>
        <taxon>Glossata</taxon>
        <taxon>Ditrysia</taxon>
        <taxon>Papilionoidea</taxon>
        <taxon>Papilionidae</taxon>
        <taxon>Papilioninae</taxon>
        <taxon>Iphiclides</taxon>
    </lineage>
</organism>
<proteinExistence type="predicted"/>
<gene>
    <name evidence="1" type="ORF">IPOD504_LOCUS9917</name>
</gene>
<protein>
    <submittedName>
        <fullName evidence="1">Uncharacterized protein</fullName>
    </submittedName>
</protein>
<name>A0ABN8IJ11_9NEOP</name>